<dbReference type="InterPro" id="IPR036236">
    <property type="entry name" value="Znf_C2H2_sf"/>
</dbReference>
<proteinExistence type="inferred from homology"/>
<dbReference type="GO" id="GO:0005667">
    <property type="term" value="C:transcription regulator complex"/>
    <property type="evidence" value="ECO:0007669"/>
    <property type="project" value="TreeGrafter"/>
</dbReference>
<keyword evidence="9" id="KW-0238">DNA-binding</keyword>
<dbReference type="Gene3D" id="6.10.140.140">
    <property type="match status" value="1"/>
</dbReference>
<sequence>MGALWTFRSSGLKRRLAGMEVIERKSRRRGSGMSPAQDPMAVAEMVMDPVQFWQDRVVFEDVAVYFSQEEWGLLDEAQRHLYHAVMTENFALVTSLGCQHGAQDEEAPSEQDVSVGVSPVRTPKPDPSSRKAQPCEIYGPLLKDFLQLLEHDGMFSDPGLYFGGANLFQQQKEQIRDNLSRRGEGQPSFLTNSSVHMAERTLTCNRDRKDFPGSTGLLQQPAPHSVGKPHRDTECREVCGSGQSDYRCTQCGKAFSREKMLVEHQKIHTGVRLYECTKCREFFKYNANFIKHQRIHSGESPYECRECGKFFRYNYRLVRHERIHTGERPYECSECGKSFMYSSTFIRHERGHIVGRPYKCSECGKFFQYNSTLIKHQRVHTGERPYKCSECGKFFRYNSAFIKHQRVHSGERPYGCSECGKFFRYTSTLTRHQRIHTVERPYECSECGEFFKYKSKLIKHWQNHTGERSYECSECGKGFRYHCRLIRHKRVHSGERPYECSECGKAFSHKNVLLQHQKTHTGEKPYECRKCQKAFIRKSYLIHHQKIHSENDMSALNVANSLDTTPTSLSREFTVVKTL</sequence>
<accession>A0AB34HWW1</accession>
<gene>
    <name evidence="16" type="ORF">J1605_018723</name>
</gene>
<organism evidence="16 17">
    <name type="scientific">Eschrichtius robustus</name>
    <name type="common">California gray whale</name>
    <name type="synonym">Eschrichtius gibbosus</name>
    <dbReference type="NCBI Taxonomy" id="9764"/>
    <lineage>
        <taxon>Eukaryota</taxon>
        <taxon>Metazoa</taxon>
        <taxon>Chordata</taxon>
        <taxon>Craniata</taxon>
        <taxon>Vertebrata</taxon>
        <taxon>Euteleostomi</taxon>
        <taxon>Mammalia</taxon>
        <taxon>Eutheria</taxon>
        <taxon>Laurasiatheria</taxon>
        <taxon>Artiodactyla</taxon>
        <taxon>Whippomorpha</taxon>
        <taxon>Cetacea</taxon>
        <taxon>Mysticeti</taxon>
        <taxon>Eschrichtiidae</taxon>
        <taxon>Eschrichtius</taxon>
    </lineage>
</organism>
<comment type="subcellular location">
    <subcellularLocation>
        <location evidence="2">Nucleus</location>
    </subcellularLocation>
</comment>
<evidence type="ECO:0000256" key="6">
    <source>
        <dbReference type="ARBA" id="ARBA00022771"/>
    </source>
</evidence>
<feature type="domain" description="C2H2-type" evidence="14">
    <location>
        <begin position="498"/>
        <end position="525"/>
    </location>
</feature>
<evidence type="ECO:0000256" key="1">
    <source>
        <dbReference type="ARBA" id="ARBA00003767"/>
    </source>
</evidence>
<name>A0AB34HWW1_ESCRO</name>
<evidence type="ECO:0000313" key="16">
    <source>
        <dbReference type="EMBL" id="KAJ8794929.1"/>
    </source>
</evidence>
<evidence type="ECO:0000256" key="7">
    <source>
        <dbReference type="ARBA" id="ARBA00022833"/>
    </source>
</evidence>
<feature type="domain" description="C2H2-type" evidence="14">
    <location>
        <begin position="302"/>
        <end position="329"/>
    </location>
</feature>
<feature type="region of interest" description="Disordered" evidence="13">
    <location>
        <begin position="210"/>
        <end position="231"/>
    </location>
</feature>
<dbReference type="AlphaFoldDB" id="A0AB34HWW1"/>
<dbReference type="PROSITE" id="PS50805">
    <property type="entry name" value="KRAB"/>
    <property type="match status" value="1"/>
</dbReference>
<dbReference type="Pfam" id="PF01352">
    <property type="entry name" value="KRAB"/>
    <property type="match status" value="1"/>
</dbReference>
<feature type="domain" description="C2H2-type" evidence="14">
    <location>
        <begin position="414"/>
        <end position="441"/>
    </location>
</feature>
<evidence type="ECO:0000259" key="15">
    <source>
        <dbReference type="PROSITE" id="PS50805"/>
    </source>
</evidence>
<dbReference type="SUPFAM" id="SSF57667">
    <property type="entry name" value="beta-beta-alpha zinc fingers"/>
    <property type="match status" value="6"/>
</dbReference>
<evidence type="ECO:0000313" key="17">
    <source>
        <dbReference type="Proteomes" id="UP001159641"/>
    </source>
</evidence>
<feature type="domain" description="C2H2-type" evidence="14">
    <location>
        <begin position="386"/>
        <end position="413"/>
    </location>
</feature>
<feature type="domain" description="C2H2-type" evidence="14">
    <location>
        <begin position="246"/>
        <end position="273"/>
    </location>
</feature>
<dbReference type="GO" id="GO:0031519">
    <property type="term" value="C:PcG protein complex"/>
    <property type="evidence" value="ECO:0007669"/>
    <property type="project" value="TreeGrafter"/>
</dbReference>
<feature type="domain" description="C2H2-type" evidence="14">
    <location>
        <begin position="442"/>
        <end position="469"/>
    </location>
</feature>
<evidence type="ECO:0000256" key="12">
    <source>
        <dbReference type="PROSITE-ProRule" id="PRU00042"/>
    </source>
</evidence>
<dbReference type="FunFam" id="3.30.160.60:FF:000638">
    <property type="entry name" value="Zinc finger protein 184"/>
    <property type="match status" value="1"/>
</dbReference>
<evidence type="ECO:0000256" key="11">
    <source>
        <dbReference type="ARBA" id="ARBA00023242"/>
    </source>
</evidence>
<evidence type="ECO:0008006" key="18">
    <source>
        <dbReference type="Google" id="ProtNLM"/>
    </source>
</evidence>
<feature type="domain" description="C2H2-type" evidence="14">
    <location>
        <begin position="526"/>
        <end position="553"/>
    </location>
</feature>
<dbReference type="FunFam" id="3.30.160.60:FF:002343">
    <property type="entry name" value="Zinc finger protein 33A"/>
    <property type="match status" value="2"/>
</dbReference>
<dbReference type="FunFam" id="3.30.160.60:FF:000052">
    <property type="entry name" value="zinc finger protein 546 isoform X1"/>
    <property type="match status" value="1"/>
</dbReference>
<evidence type="ECO:0000256" key="10">
    <source>
        <dbReference type="ARBA" id="ARBA00023163"/>
    </source>
</evidence>
<dbReference type="PANTHER" id="PTHR14003:SF23">
    <property type="entry name" value="ZINC FINGER PROTEIN 143"/>
    <property type="match status" value="1"/>
</dbReference>
<evidence type="ECO:0000259" key="14">
    <source>
        <dbReference type="PROSITE" id="PS50157"/>
    </source>
</evidence>
<keyword evidence="17" id="KW-1185">Reference proteome</keyword>
<evidence type="ECO:0000256" key="3">
    <source>
        <dbReference type="ARBA" id="ARBA00006991"/>
    </source>
</evidence>
<dbReference type="PROSITE" id="PS50157">
    <property type="entry name" value="ZINC_FINGER_C2H2_2"/>
    <property type="match status" value="11"/>
</dbReference>
<dbReference type="SMART" id="SM00355">
    <property type="entry name" value="ZnF_C2H2"/>
    <property type="match status" value="11"/>
</dbReference>
<dbReference type="GO" id="GO:0000978">
    <property type="term" value="F:RNA polymerase II cis-regulatory region sequence-specific DNA binding"/>
    <property type="evidence" value="ECO:0007669"/>
    <property type="project" value="TreeGrafter"/>
</dbReference>
<comment type="caution">
    <text evidence="16">The sequence shown here is derived from an EMBL/GenBank/DDBJ whole genome shotgun (WGS) entry which is preliminary data.</text>
</comment>
<dbReference type="FunFam" id="3.30.160.60:FF:000135">
    <property type="entry name" value="Zinc finger protein 358"/>
    <property type="match status" value="1"/>
</dbReference>
<feature type="domain" description="C2H2-type" evidence="14">
    <location>
        <begin position="358"/>
        <end position="385"/>
    </location>
</feature>
<dbReference type="InterPro" id="IPR001909">
    <property type="entry name" value="KRAB"/>
</dbReference>
<dbReference type="GO" id="GO:0000785">
    <property type="term" value="C:chromatin"/>
    <property type="evidence" value="ECO:0007669"/>
    <property type="project" value="TreeGrafter"/>
</dbReference>
<feature type="domain" description="KRAB" evidence="15">
    <location>
        <begin position="57"/>
        <end position="150"/>
    </location>
</feature>
<keyword evidence="11" id="KW-0539">Nucleus</keyword>
<feature type="domain" description="C2H2-type" evidence="14">
    <location>
        <begin position="470"/>
        <end position="497"/>
    </location>
</feature>
<evidence type="ECO:0000256" key="8">
    <source>
        <dbReference type="ARBA" id="ARBA00023015"/>
    </source>
</evidence>
<dbReference type="InterPro" id="IPR013087">
    <property type="entry name" value="Znf_C2H2_type"/>
</dbReference>
<dbReference type="SMART" id="SM00349">
    <property type="entry name" value="KRAB"/>
    <property type="match status" value="1"/>
</dbReference>
<evidence type="ECO:0000256" key="5">
    <source>
        <dbReference type="ARBA" id="ARBA00022737"/>
    </source>
</evidence>
<dbReference type="Pfam" id="PF00096">
    <property type="entry name" value="zf-C2H2"/>
    <property type="match status" value="11"/>
</dbReference>
<keyword evidence="4" id="KW-0479">Metal-binding</keyword>
<comment type="similarity">
    <text evidence="3">Belongs to the krueppel C2H2-type zinc-finger protein family.</text>
</comment>
<protein>
    <recommendedName>
        <fullName evidence="18">Zinc finger domain-containing protein</fullName>
    </recommendedName>
</protein>
<dbReference type="SUPFAM" id="SSF109640">
    <property type="entry name" value="KRAB domain (Kruppel-associated box)"/>
    <property type="match status" value="1"/>
</dbReference>
<feature type="domain" description="C2H2-type" evidence="14">
    <location>
        <begin position="274"/>
        <end position="301"/>
    </location>
</feature>
<dbReference type="FunFam" id="3.30.160.60:FF:000098">
    <property type="entry name" value="Zinc finger protein 614"/>
    <property type="match status" value="1"/>
</dbReference>
<dbReference type="FunFam" id="3.30.160.60:FF:000295">
    <property type="entry name" value="zinc finger protein 19"/>
    <property type="match status" value="1"/>
</dbReference>
<feature type="region of interest" description="Disordered" evidence="13">
    <location>
        <begin position="101"/>
        <end position="133"/>
    </location>
</feature>
<dbReference type="Gene3D" id="3.30.160.60">
    <property type="entry name" value="Classic Zinc Finger"/>
    <property type="match status" value="11"/>
</dbReference>
<dbReference type="PROSITE" id="PS00028">
    <property type="entry name" value="ZINC_FINGER_C2H2_1"/>
    <property type="match status" value="11"/>
</dbReference>
<dbReference type="EMBL" id="JAIQCJ010000633">
    <property type="protein sequence ID" value="KAJ8794929.1"/>
    <property type="molecule type" value="Genomic_DNA"/>
</dbReference>
<keyword evidence="5" id="KW-0677">Repeat</keyword>
<evidence type="ECO:0000256" key="2">
    <source>
        <dbReference type="ARBA" id="ARBA00004123"/>
    </source>
</evidence>
<keyword evidence="8" id="KW-0805">Transcription regulation</keyword>
<evidence type="ECO:0000256" key="13">
    <source>
        <dbReference type="SAM" id="MobiDB-lite"/>
    </source>
</evidence>
<dbReference type="GO" id="GO:0000981">
    <property type="term" value="F:DNA-binding transcription factor activity, RNA polymerase II-specific"/>
    <property type="evidence" value="ECO:0007669"/>
    <property type="project" value="TreeGrafter"/>
</dbReference>
<dbReference type="FunFam" id="3.30.160.60:FF:001174">
    <property type="entry name" value="zinc finger protein 527 isoform X1"/>
    <property type="match status" value="1"/>
</dbReference>
<dbReference type="FunFam" id="3.30.160.60:FF:000127">
    <property type="entry name" value="Zinc finger protein 354C"/>
    <property type="match status" value="2"/>
</dbReference>
<dbReference type="GO" id="GO:0008270">
    <property type="term" value="F:zinc ion binding"/>
    <property type="evidence" value="ECO:0007669"/>
    <property type="project" value="UniProtKB-KW"/>
</dbReference>
<evidence type="ECO:0000256" key="9">
    <source>
        <dbReference type="ARBA" id="ARBA00023125"/>
    </source>
</evidence>
<reference evidence="16 17" key="1">
    <citation type="submission" date="2022-11" db="EMBL/GenBank/DDBJ databases">
        <title>Whole genome sequence of Eschrichtius robustus ER-17-0199.</title>
        <authorList>
            <person name="Bruniche-Olsen A."/>
            <person name="Black A.N."/>
            <person name="Fields C.J."/>
            <person name="Walden K."/>
            <person name="Dewoody J.A."/>
        </authorList>
    </citation>
    <scope>NUCLEOTIDE SEQUENCE [LARGE SCALE GENOMIC DNA]</scope>
    <source>
        <strain evidence="16">ER-17-0199</strain>
        <tissue evidence="16">Blubber</tissue>
    </source>
</reference>
<evidence type="ECO:0000256" key="4">
    <source>
        <dbReference type="ARBA" id="ARBA00022723"/>
    </source>
</evidence>
<dbReference type="CDD" id="cd07765">
    <property type="entry name" value="KRAB_A-box"/>
    <property type="match status" value="1"/>
</dbReference>
<feature type="domain" description="C2H2-type" evidence="14">
    <location>
        <begin position="330"/>
        <end position="357"/>
    </location>
</feature>
<comment type="function">
    <text evidence="1">May be involved in transcriptional regulation.</text>
</comment>
<dbReference type="PANTHER" id="PTHR14003">
    <property type="entry name" value="TRANSCRIPTIONAL REPRESSOR PROTEIN YY"/>
    <property type="match status" value="1"/>
</dbReference>
<keyword evidence="7" id="KW-0862">Zinc</keyword>
<keyword evidence="10" id="KW-0804">Transcription</keyword>
<dbReference type="InterPro" id="IPR036051">
    <property type="entry name" value="KRAB_dom_sf"/>
</dbReference>
<dbReference type="Proteomes" id="UP001159641">
    <property type="component" value="Unassembled WGS sequence"/>
</dbReference>
<keyword evidence="6 12" id="KW-0863">Zinc-finger</keyword>